<dbReference type="EMBL" id="KN825832">
    <property type="protein sequence ID" value="KIK81260.1"/>
    <property type="molecule type" value="Genomic_DNA"/>
</dbReference>
<dbReference type="Proteomes" id="UP000054538">
    <property type="component" value="Unassembled WGS sequence"/>
</dbReference>
<reference evidence="3" key="2">
    <citation type="submission" date="2015-01" db="EMBL/GenBank/DDBJ databases">
        <title>Evolutionary Origins and Diversification of the Mycorrhizal Mutualists.</title>
        <authorList>
            <consortium name="DOE Joint Genome Institute"/>
            <consortium name="Mycorrhizal Genomics Consortium"/>
            <person name="Kohler A."/>
            <person name="Kuo A."/>
            <person name="Nagy L.G."/>
            <person name="Floudas D."/>
            <person name="Copeland A."/>
            <person name="Barry K.W."/>
            <person name="Cichocki N."/>
            <person name="Veneault-Fourrey C."/>
            <person name="LaButti K."/>
            <person name="Lindquist E.A."/>
            <person name="Lipzen A."/>
            <person name="Lundell T."/>
            <person name="Morin E."/>
            <person name="Murat C."/>
            <person name="Riley R."/>
            <person name="Ohm R."/>
            <person name="Sun H."/>
            <person name="Tunlid A."/>
            <person name="Henrissat B."/>
            <person name="Grigoriev I.V."/>
            <person name="Hibbett D.S."/>
            <person name="Martin F."/>
        </authorList>
    </citation>
    <scope>NUCLEOTIDE SEQUENCE [LARGE SCALE GENOMIC DNA]</scope>
    <source>
        <strain evidence="3">Ve08.2h10</strain>
    </source>
</reference>
<feature type="non-terminal residue" evidence="2">
    <location>
        <position position="68"/>
    </location>
</feature>
<feature type="non-terminal residue" evidence="2">
    <location>
        <position position="1"/>
    </location>
</feature>
<dbReference type="OrthoDB" id="2679593at2759"/>
<reference evidence="2 3" key="1">
    <citation type="submission" date="2014-04" db="EMBL/GenBank/DDBJ databases">
        <authorList>
            <consortium name="DOE Joint Genome Institute"/>
            <person name="Kuo A."/>
            <person name="Kohler A."/>
            <person name="Jargeat P."/>
            <person name="Nagy L.G."/>
            <person name="Floudas D."/>
            <person name="Copeland A."/>
            <person name="Barry K.W."/>
            <person name="Cichocki N."/>
            <person name="Veneault-Fourrey C."/>
            <person name="LaButti K."/>
            <person name="Lindquist E.A."/>
            <person name="Lipzen A."/>
            <person name="Lundell T."/>
            <person name="Morin E."/>
            <person name="Murat C."/>
            <person name="Sun H."/>
            <person name="Tunlid A."/>
            <person name="Henrissat B."/>
            <person name="Grigoriev I.V."/>
            <person name="Hibbett D.S."/>
            <person name="Martin F."/>
            <person name="Nordberg H.P."/>
            <person name="Cantor M.N."/>
            <person name="Hua S.X."/>
        </authorList>
    </citation>
    <scope>NUCLEOTIDE SEQUENCE [LARGE SCALE GENOMIC DNA]</scope>
    <source>
        <strain evidence="2 3">Ve08.2h10</strain>
    </source>
</reference>
<gene>
    <name evidence="2" type="ORF">PAXRUDRAFT_72813</name>
</gene>
<keyword evidence="3" id="KW-1185">Reference proteome</keyword>
<keyword evidence="1" id="KW-0732">Signal</keyword>
<accession>A0A0D0DQ21</accession>
<sequence length="68" mass="8224">LDPTNTCHLWLFYFLFLDQLNINCVQFQNDWNHHLVSKQGHNCLLLDMQFLSQIQHGEYKDCHDCHLH</sequence>
<dbReference type="STRING" id="930991.A0A0D0DQ21"/>
<dbReference type="InParanoid" id="A0A0D0DQ21"/>
<name>A0A0D0DQ21_9AGAM</name>
<organism evidence="2 3">
    <name type="scientific">Paxillus rubicundulus Ve08.2h10</name>
    <dbReference type="NCBI Taxonomy" id="930991"/>
    <lineage>
        <taxon>Eukaryota</taxon>
        <taxon>Fungi</taxon>
        <taxon>Dikarya</taxon>
        <taxon>Basidiomycota</taxon>
        <taxon>Agaricomycotina</taxon>
        <taxon>Agaricomycetes</taxon>
        <taxon>Agaricomycetidae</taxon>
        <taxon>Boletales</taxon>
        <taxon>Paxilineae</taxon>
        <taxon>Paxillaceae</taxon>
        <taxon>Paxillus</taxon>
    </lineage>
</organism>
<dbReference type="HOGENOM" id="CLU_2801008_0_0_1"/>
<dbReference type="AlphaFoldDB" id="A0A0D0DQ21"/>
<evidence type="ECO:0000256" key="1">
    <source>
        <dbReference type="SAM" id="SignalP"/>
    </source>
</evidence>
<proteinExistence type="predicted"/>
<feature type="signal peptide" evidence="1">
    <location>
        <begin position="1"/>
        <end position="22"/>
    </location>
</feature>
<protein>
    <submittedName>
        <fullName evidence="2">Uncharacterized protein</fullName>
    </submittedName>
</protein>
<evidence type="ECO:0000313" key="2">
    <source>
        <dbReference type="EMBL" id="KIK81260.1"/>
    </source>
</evidence>
<feature type="chain" id="PRO_5002209197" evidence="1">
    <location>
        <begin position="23"/>
        <end position="68"/>
    </location>
</feature>
<evidence type="ECO:0000313" key="3">
    <source>
        <dbReference type="Proteomes" id="UP000054538"/>
    </source>
</evidence>